<evidence type="ECO:0000256" key="4">
    <source>
        <dbReference type="ARBA" id="ARBA00022989"/>
    </source>
</evidence>
<feature type="transmembrane region" description="Helical" evidence="7">
    <location>
        <begin position="93"/>
        <end position="114"/>
    </location>
</feature>
<dbReference type="PANTHER" id="PTHR31566">
    <property type="entry name" value="CYTOCHROME C BIOGENESIS PROTEIN CCS1, CHLOROPLASTIC"/>
    <property type="match status" value="1"/>
</dbReference>
<evidence type="ECO:0000256" key="3">
    <source>
        <dbReference type="ARBA" id="ARBA00022748"/>
    </source>
</evidence>
<dbReference type="EMBL" id="BOMM01000051">
    <property type="protein sequence ID" value="GIE14023.1"/>
    <property type="molecule type" value="Genomic_DNA"/>
</dbReference>
<keyword evidence="2 7" id="KW-0812">Transmembrane</keyword>
<keyword evidence="5 7" id="KW-0472">Membrane</keyword>
<feature type="transmembrane region" description="Helical" evidence="7">
    <location>
        <begin position="459"/>
        <end position="476"/>
    </location>
</feature>
<evidence type="ECO:0000256" key="6">
    <source>
        <dbReference type="SAM" id="MobiDB-lite"/>
    </source>
</evidence>
<dbReference type="AlphaFoldDB" id="A0A919J6Q8"/>
<feature type="domain" description="ResB-like" evidence="8">
    <location>
        <begin position="36"/>
        <end position="518"/>
    </location>
</feature>
<feature type="transmembrane region" description="Helical" evidence="7">
    <location>
        <begin position="39"/>
        <end position="56"/>
    </location>
</feature>
<comment type="caution">
    <text evidence="9">The sequence shown here is derived from an EMBL/GenBank/DDBJ whole genome shotgun (WGS) entry which is preliminary data.</text>
</comment>
<dbReference type="RefSeq" id="WP_203820435.1">
    <property type="nucleotide sequence ID" value="NZ_BAAABP010000001.1"/>
</dbReference>
<evidence type="ECO:0000313" key="10">
    <source>
        <dbReference type="Proteomes" id="UP000598174"/>
    </source>
</evidence>
<evidence type="ECO:0000259" key="8">
    <source>
        <dbReference type="Pfam" id="PF05140"/>
    </source>
</evidence>
<dbReference type="InterPro" id="IPR023494">
    <property type="entry name" value="Cyt_c_bgen_Ccs1/CcsB/ResB"/>
</dbReference>
<accession>A0A919J6Q8</accession>
<dbReference type="GO" id="GO:0016020">
    <property type="term" value="C:membrane"/>
    <property type="evidence" value="ECO:0007669"/>
    <property type="project" value="UniProtKB-SubCell"/>
</dbReference>
<reference evidence="9" key="1">
    <citation type="submission" date="2021-01" db="EMBL/GenBank/DDBJ databases">
        <title>Whole genome shotgun sequence of Actinoplanes ferrugineus NBRC 15555.</title>
        <authorList>
            <person name="Komaki H."/>
            <person name="Tamura T."/>
        </authorList>
    </citation>
    <scope>NUCLEOTIDE SEQUENCE</scope>
    <source>
        <strain evidence="9">NBRC 15555</strain>
    </source>
</reference>
<evidence type="ECO:0000256" key="2">
    <source>
        <dbReference type="ARBA" id="ARBA00022692"/>
    </source>
</evidence>
<feature type="region of interest" description="Disordered" evidence="6">
    <location>
        <begin position="529"/>
        <end position="554"/>
    </location>
</feature>
<sequence length="554" mass="60664">MTVVEERPAPPAAPPPRPVNRLWALLRNSWRQLTSMRTALVLLFLLAVAAVPGSIFPQRAVDSQRVTEYYAAHPKLAPFLERVGGFEVYGSPWFASIYLLLFTSLIGCVVPRLLDQVRALRQAVPDAPRRLERLPQHRSDIRYAGQAADLARMLRKRRFRSKVREHEDGSWTVSAEKGYLKETGNLLFHLALLAVLIGVGFGHWYGWHGNRILVQGADQGFCNALAQYDDSTLGPRVDPADLPNFCLQLDKFTASYQDTGQPKGFDATVGVSENGGPIKTRRFTVNDPLRLHHANVHLIGHGYAVTVRYTDRYGESQTKTVPFLPVDGMFTSEGVAQFPDVNIEPKTNKRDATLQMGFEGRYLPTVGTGAASTFPAENAPALFLTAYRGDLGLDVGTPGSVYALDQGQIATGDLKNVSGARPHELKIGESWTLDDGTKLEFVGTRPYATLAIRYDPTQFLILIGAVVGLVGLMLSLSGRRRRVWFRALPATSENSSGTLLVAGGLPRTDYPGFADEFAGLVKAAEEGIRDGGAVQSTDGRDRPGLPGRDGSLRR</sequence>
<evidence type="ECO:0000256" key="7">
    <source>
        <dbReference type="SAM" id="Phobius"/>
    </source>
</evidence>
<organism evidence="9 10">
    <name type="scientific">Paractinoplanes ferrugineus</name>
    <dbReference type="NCBI Taxonomy" id="113564"/>
    <lineage>
        <taxon>Bacteria</taxon>
        <taxon>Bacillati</taxon>
        <taxon>Actinomycetota</taxon>
        <taxon>Actinomycetes</taxon>
        <taxon>Micromonosporales</taxon>
        <taxon>Micromonosporaceae</taxon>
        <taxon>Paractinoplanes</taxon>
    </lineage>
</organism>
<feature type="compositionally biased region" description="Low complexity" evidence="6">
    <location>
        <begin position="544"/>
        <end position="554"/>
    </location>
</feature>
<dbReference type="Proteomes" id="UP000598174">
    <property type="component" value="Unassembled WGS sequence"/>
</dbReference>
<keyword evidence="3" id="KW-0201">Cytochrome c-type biogenesis</keyword>
<evidence type="ECO:0000256" key="5">
    <source>
        <dbReference type="ARBA" id="ARBA00023136"/>
    </source>
</evidence>
<dbReference type="PANTHER" id="PTHR31566:SF0">
    <property type="entry name" value="CYTOCHROME C BIOGENESIS PROTEIN CCS1, CHLOROPLASTIC"/>
    <property type="match status" value="1"/>
</dbReference>
<dbReference type="InterPro" id="IPR007816">
    <property type="entry name" value="ResB-like_domain"/>
</dbReference>
<gene>
    <name evidence="9" type="ORF">Afe05nite_58630</name>
</gene>
<keyword evidence="4 7" id="KW-1133">Transmembrane helix</keyword>
<keyword evidence="10" id="KW-1185">Reference proteome</keyword>
<dbReference type="Pfam" id="PF05140">
    <property type="entry name" value="ResB"/>
    <property type="match status" value="1"/>
</dbReference>
<feature type="transmembrane region" description="Helical" evidence="7">
    <location>
        <begin position="186"/>
        <end position="207"/>
    </location>
</feature>
<name>A0A919J6Q8_9ACTN</name>
<evidence type="ECO:0000313" key="9">
    <source>
        <dbReference type="EMBL" id="GIE14023.1"/>
    </source>
</evidence>
<dbReference type="GO" id="GO:0017004">
    <property type="term" value="P:cytochrome complex assembly"/>
    <property type="evidence" value="ECO:0007669"/>
    <property type="project" value="UniProtKB-KW"/>
</dbReference>
<evidence type="ECO:0000256" key="1">
    <source>
        <dbReference type="ARBA" id="ARBA00004141"/>
    </source>
</evidence>
<comment type="subcellular location">
    <subcellularLocation>
        <location evidence="1">Membrane</location>
        <topology evidence="1">Multi-pass membrane protein</topology>
    </subcellularLocation>
</comment>
<protein>
    <submittedName>
        <fullName evidence="9">Cytochrome c biogenesis protein</fullName>
    </submittedName>
</protein>
<proteinExistence type="predicted"/>